<dbReference type="PANTHER" id="PTHR43069:SF5">
    <property type="entry name" value="FUMARYLACETOACETASE"/>
    <property type="match status" value="1"/>
</dbReference>
<evidence type="ECO:0000256" key="2">
    <source>
        <dbReference type="ARBA" id="ARBA00010211"/>
    </source>
</evidence>
<dbReference type="Gene3D" id="3.90.850.10">
    <property type="entry name" value="Fumarylacetoacetase-like, C-terminal domain"/>
    <property type="match status" value="1"/>
</dbReference>
<name>A0ABR4PFK0_9HELO</name>
<evidence type="ECO:0000256" key="4">
    <source>
        <dbReference type="ARBA" id="ARBA00022723"/>
    </source>
</evidence>
<evidence type="ECO:0000256" key="3">
    <source>
        <dbReference type="ARBA" id="ARBA00012094"/>
    </source>
</evidence>
<dbReference type="EMBL" id="JBFCZG010000005">
    <property type="protein sequence ID" value="KAL3422094.1"/>
    <property type="molecule type" value="Genomic_DNA"/>
</dbReference>
<protein>
    <recommendedName>
        <fullName evidence="3 10">Fumarylacetoacetase</fullName>
        <ecNumber evidence="3 10">3.7.1.2</ecNumber>
    </recommendedName>
    <alternativeName>
        <fullName evidence="10">Fumarylacetoacetate hydrolase</fullName>
    </alternativeName>
</protein>
<dbReference type="Proteomes" id="UP001629113">
    <property type="component" value="Unassembled WGS sequence"/>
</dbReference>
<dbReference type="SUPFAM" id="SSF63433">
    <property type="entry name" value="Fumarylacetoacetate hydrolase, FAH, N-terminal domain"/>
    <property type="match status" value="1"/>
</dbReference>
<keyword evidence="8 10" id="KW-0828">Tyrosine catabolism</keyword>
<evidence type="ECO:0000259" key="12">
    <source>
        <dbReference type="Pfam" id="PF09298"/>
    </source>
</evidence>
<evidence type="ECO:0000313" key="13">
    <source>
        <dbReference type="EMBL" id="KAL3422094.1"/>
    </source>
</evidence>
<dbReference type="Pfam" id="PF09298">
    <property type="entry name" value="FAA_hydrolase_N"/>
    <property type="match status" value="1"/>
</dbReference>
<evidence type="ECO:0000256" key="1">
    <source>
        <dbReference type="ARBA" id="ARBA00004782"/>
    </source>
</evidence>
<accession>A0ABR4PFK0</accession>
<dbReference type="Gene3D" id="2.30.30.230">
    <property type="entry name" value="Fumarylacetoacetase, N-terminal domain"/>
    <property type="match status" value="1"/>
</dbReference>
<keyword evidence="7 10" id="KW-0460">Magnesium</keyword>
<dbReference type="InterPro" id="IPR036462">
    <property type="entry name" value="Fumarylacetoacetase_N_sf"/>
</dbReference>
<dbReference type="Pfam" id="PF01557">
    <property type="entry name" value="FAA_hydrolase"/>
    <property type="match status" value="1"/>
</dbReference>
<dbReference type="NCBIfam" id="TIGR01266">
    <property type="entry name" value="fum_ac_acetase"/>
    <property type="match status" value="1"/>
</dbReference>
<feature type="domain" description="Fumarylacetoacetase N-terminal" evidence="12">
    <location>
        <begin position="9"/>
        <end position="107"/>
    </location>
</feature>
<dbReference type="GO" id="GO:0016787">
    <property type="term" value="F:hydrolase activity"/>
    <property type="evidence" value="ECO:0007669"/>
    <property type="project" value="UniProtKB-KW"/>
</dbReference>
<evidence type="ECO:0000259" key="11">
    <source>
        <dbReference type="Pfam" id="PF01557"/>
    </source>
</evidence>
<dbReference type="InterPro" id="IPR011234">
    <property type="entry name" value="Fumarylacetoacetase-like_C"/>
</dbReference>
<dbReference type="EC" id="3.7.1.2" evidence="3 10"/>
<sequence>MYAGHFSLENIPFGVASSASHPHKSVATRVGDTVFYLEELAKAGLLKDIQEKTTQTFSSETVNAFAALSKSEQRNTRAALQKVLSAPLEKLPSEAFTPVSEATLHLPLAIGDITDFSCSRDHNLNAAEAIAGRRVLPEGFEYFPGGYTARSSSIVVSGTKVRRPKGQFRDGDRVTYGPTRRLDYELEIACVIGKGSKLGETVHVADADEHIFGLVLLNDWSARDVQALEMFPLGPLNGKSFTTSISPWIVTLDALAPFKSASPKRNADIQLAPYLQDPDTKSSYDIDLTATLENSISTNTICKTKFSSLYWTLRDLVAHQTANGCSISTGDLLATGTVSETSAESHGCLMELAVAGGIEVKSASGQLQKKMWLEDGDAVRISGLAGPGVGFGDCYGEISPAT</sequence>
<evidence type="ECO:0000313" key="14">
    <source>
        <dbReference type="Proteomes" id="UP001629113"/>
    </source>
</evidence>
<dbReference type="InterPro" id="IPR015377">
    <property type="entry name" value="Fumarylacetoacetase_N"/>
</dbReference>
<evidence type="ECO:0000256" key="9">
    <source>
        <dbReference type="ARBA" id="ARBA00023232"/>
    </source>
</evidence>
<dbReference type="PANTHER" id="PTHR43069">
    <property type="entry name" value="FUMARYLACETOACETASE"/>
    <property type="match status" value="1"/>
</dbReference>
<evidence type="ECO:0000256" key="7">
    <source>
        <dbReference type="ARBA" id="ARBA00022842"/>
    </source>
</evidence>
<keyword evidence="9 10" id="KW-0585">Phenylalanine catabolism</keyword>
<comment type="caution">
    <text evidence="13">The sequence shown here is derived from an EMBL/GenBank/DDBJ whole genome shotgun (WGS) entry which is preliminary data.</text>
</comment>
<evidence type="ECO:0000256" key="5">
    <source>
        <dbReference type="ARBA" id="ARBA00022801"/>
    </source>
</evidence>
<keyword evidence="6 10" id="KW-0106">Calcium</keyword>
<feature type="domain" description="Fumarylacetoacetase-like C-terminal" evidence="11">
    <location>
        <begin position="114"/>
        <end position="383"/>
    </location>
</feature>
<comment type="pathway">
    <text evidence="1 10">Amino-acid degradation; L-phenylalanine degradation; acetoacetate and fumarate from L-phenylalanine: step 6/6.</text>
</comment>
<proteinExistence type="inferred from homology"/>
<gene>
    <name evidence="13" type="ORF">PVAG01_06250</name>
</gene>
<evidence type="ECO:0000256" key="8">
    <source>
        <dbReference type="ARBA" id="ARBA00022878"/>
    </source>
</evidence>
<dbReference type="InterPro" id="IPR005959">
    <property type="entry name" value="Fumarylacetoacetase"/>
</dbReference>
<organism evidence="13 14">
    <name type="scientific">Phlyctema vagabunda</name>
    <dbReference type="NCBI Taxonomy" id="108571"/>
    <lineage>
        <taxon>Eukaryota</taxon>
        <taxon>Fungi</taxon>
        <taxon>Dikarya</taxon>
        <taxon>Ascomycota</taxon>
        <taxon>Pezizomycotina</taxon>
        <taxon>Leotiomycetes</taxon>
        <taxon>Helotiales</taxon>
        <taxon>Dermateaceae</taxon>
        <taxon>Phlyctema</taxon>
    </lineage>
</organism>
<comment type="catalytic activity">
    <reaction evidence="10">
        <text>4-fumarylacetoacetate + H2O = acetoacetate + fumarate + H(+)</text>
        <dbReference type="Rhea" id="RHEA:10244"/>
        <dbReference type="ChEBI" id="CHEBI:13705"/>
        <dbReference type="ChEBI" id="CHEBI:15377"/>
        <dbReference type="ChEBI" id="CHEBI:15378"/>
        <dbReference type="ChEBI" id="CHEBI:18034"/>
        <dbReference type="ChEBI" id="CHEBI:29806"/>
        <dbReference type="EC" id="3.7.1.2"/>
    </reaction>
</comment>
<comment type="cofactor">
    <cofactor evidence="10">
        <name>Mg(2+)</name>
        <dbReference type="ChEBI" id="CHEBI:18420"/>
    </cofactor>
    <cofactor evidence="10">
        <name>Ca(2+)</name>
        <dbReference type="ChEBI" id="CHEBI:29108"/>
    </cofactor>
</comment>
<keyword evidence="14" id="KW-1185">Reference proteome</keyword>
<evidence type="ECO:0000256" key="6">
    <source>
        <dbReference type="ARBA" id="ARBA00022837"/>
    </source>
</evidence>
<reference evidence="13 14" key="1">
    <citation type="submission" date="2024-06" db="EMBL/GenBank/DDBJ databases">
        <title>Complete genome of Phlyctema vagabunda strain 19-DSS-EL-015.</title>
        <authorList>
            <person name="Fiorenzani C."/>
        </authorList>
    </citation>
    <scope>NUCLEOTIDE SEQUENCE [LARGE SCALE GENOMIC DNA]</scope>
    <source>
        <strain evidence="13 14">19-DSS-EL-015</strain>
    </source>
</reference>
<dbReference type="SUPFAM" id="SSF56529">
    <property type="entry name" value="FAH"/>
    <property type="match status" value="1"/>
</dbReference>
<dbReference type="InterPro" id="IPR036663">
    <property type="entry name" value="Fumarylacetoacetase_C_sf"/>
</dbReference>
<evidence type="ECO:0000256" key="10">
    <source>
        <dbReference type="RuleBase" id="RU366008"/>
    </source>
</evidence>
<keyword evidence="4 10" id="KW-0479">Metal-binding</keyword>
<comment type="similarity">
    <text evidence="2 10">Belongs to the FAH family.</text>
</comment>
<keyword evidence="5 10" id="KW-0378">Hydrolase</keyword>